<dbReference type="AlphaFoldDB" id="A0A2S3ZJ28"/>
<comment type="caution">
    <text evidence="2">The sequence shown here is derived from an EMBL/GenBank/DDBJ whole genome shotgun (WGS) entry which is preliminary data.</text>
</comment>
<protein>
    <submittedName>
        <fullName evidence="2">Uncharacterized protein</fullName>
    </submittedName>
</protein>
<evidence type="ECO:0000313" key="3">
    <source>
        <dbReference type="Proteomes" id="UP000237340"/>
    </source>
</evidence>
<proteinExistence type="predicted"/>
<sequence length="77" mass="8320">MERWLAGLEELRHRAFLGRTVIILDRGHGRSLVPAPAPAAWCGRPGGRGGISRRRGRRAGPPRRRRTVPPGAGPAAP</sequence>
<organism evidence="2 3">
    <name type="scientific">Cryobacterium zongtaii</name>
    <dbReference type="NCBI Taxonomy" id="1259217"/>
    <lineage>
        <taxon>Bacteria</taxon>
        <taxon>Bacillati</taxon>
        <taxon>Actinomycetota</taxon>
        <taxon>Actinomycetes</taxon>
        <taxon>Micrococcales</taxon>
        <taxon>Microbacteriaceae</taxon>
        <taxon>Cryobacterium</taxon>
    </lineage>
</organism>
<keyword evidence="3" id="KW-1185">Reference proteome</keyword>
<evidence type="ECO:0000256" key="1">
    <source>
        <dbReference type="SAM" id="MobiDB-lite"/>
    </source>
</evidence>
<evidence type="ECO:0000313" key="2">
    <source>
        <dbReference type="EMBL" id="POH67599.1"/>
    </source>
</evidence>
<feature type="region of interest" description="Disordered" evidence="1">
    <location>
        <begin position="43"/>
        <end position="77"/>
    </location>
</feature>
<feature type="compositionally biased region" description="Basic residues" evidence="1">
    <location>
        <begin position="51"/>
        <end position="67"/>
    </location>
</feature>
<name>A0A2S3ZJ28_9MICO</name>
<gene>
    <name evidence="2" type="ORF">C3B61_06800</name>
</gene>
<reference evidence="2 3" key="1">
    <citation type="submission" date="2018-01" db="EMBL/GenBank/DDBJ databases">
        <title>Cryobacterium sp. nov., from glaciers in China.</title>
        <authorList>
            <person name="Liu Q."/>
            <person name="Xin Y.-H."/>
        </authorList>
    </citation>
    <scope>NUCLEOTIDE SEQUENCE [LARGE SCALE GENOMIC DNA]</scope>
    <source>
        <strain evidence="2 3">TMN-42</strain>
    </source>
</reference>
<accession>A0A2S3ZJ28</accession>
<feature type="compositionally biased region" description="Low complexity" evidence="1">
    <location>
        <begin position="68"/>
        <end position="77"/>
    </location>
</feature>
<dbReference type="Proteomes" id="UP000237340">
    <property type="component" value="Unassembled WGS sequence"/>
</dbReference>
<dbReference type="EMBL" id="PPXD01000007">
    <property type="protein sequence ID" value="POH67599.1"/>
    <property type="molecule type" value="Genomic_DNA"/>
</dbReference>